<dbReference type="InterPro" id="IPR026444">
    <property type="entry name" value="Secre_tail"/>
</dbReference>
<evidence type="ECO:0000256" key="1">
    <source>
        <dbReference type="ARBA" id="ARBA00022729"/>
    </source>
</evidence>
<keyword evidence="1 2" id="KW-0732">Signal</keyword>
<dbReference type="Pfam" id="PF05935">
    <property type="entry name" value="Arylsulfotrans"/>
    <property type="match status" value="1"/>
</dbReference>
<gene>
    <name evidence="4" type="ORF">ESZ48_15790</name>
</gene>
<dbReference type="PANTHER" id="PTHR35340">
    <property type="entry name" value="PQQ ENZYME REPEAT PROTEIN-RELATED"/>
    <property type="match status" value="1"/>
</dbReference>
<dbReference type="InterPro" id="IPR010262">
    <property type="entry name" value="Arylsulfotransferase_bact"/>
</dbReference>
<evidence type="ECO:0000256" key="2">
    <source>
        <dbReference type="SAM" id="SignalP"/>
    </source>
</evidence>
<accession>A0A4Q0XC26</accession>
<reference evidence="4 5" key="1">
    <citation type="submission" date="2019-01" db="EMBL/GenBank/DDBJ databases">
        <title>Genome sequence of the Antarctic species Gelidibacter gilvus ACAM 158(T).</title>
        <authorList>
            <person name="Bowman J.P."/>
        </authorList>
    </citation>
    <scope>NUCLEOTIDE SEQUENCE [LARGE SCALE GENOMIC DNA]</scope>
    <source>
        <strain evidence="4 5">IC158</strain>
    </source>
</reference>
<feature type="signal peptide" evidence="2">
    <location>
        <begin position="1"/>
        <end position="18"/>
    </location>
</feature>
<dbReference type="OrthoDB" id="264813at2"/>
<evidence type="ECO:0000259" key="3">
    <source>
        <dbReference type="Pfam" id="PF18962"/>
    </source>
</evidence>
<evidence type="ECO:0000313" key="4">
    <source>
        <dbReference type="EMBL" id="RXJ45471.1"/>
    </source>
</evidence>
<proteinExistence type="predicted"/>
<dbReference type="InterPro" id="IPR053143">
    <property type="entry name" value="Arylsulfate_ST"/>
</dbReference>
<dbReference type="PANTHER" id="PTHR35340:SF5">
    <property type="entry name" value="ASST-DOMAIN-CONTAINING PROTEIN"/>
    <property type="match status" value="1"/>
</dbReference>
<dbReference type="Proteomes" id="UP000289792">
    <property type="component" value="Unassembled WGS sequence"/>
</dbReference>
<feature type="chain" id="PRO_5020620530" evidence="2">
    <location>
        <begin position="19"/>
        <end position="543"/>
    </location>
</feature>
<dbReference type="GO" id="GO:0004062">
    <property type="term" value="F:aryl sulfotransferase activity"/>
    <property type="evidence" value="ECO:0007669"/>
    <property type="project" value="InterPro"/>
</dbReference>
<protein>
    <submittedName>
        <fullName evidence="4">T9SS type A sorting domain-containing protein</fullName>
    </submittedName>
</protein>
<dbReference type="NCBIfam" id="TIGR04183">
    <property type="entry name" value="Por_Secre_tail"/>
    <property type="match status" value="1"/>
</dbReference>
<keyword evidence="5" id="KW-1185">Reference proteome</keyword>
<dbReference type="RefSeq" id="WP_129018475.1">
    <property type="nucleotide sequence ID" value="NZ_SDDZ01000013.1"/>
</dbReference>
<evidence type="ECO:0000313" key="5">
    <source>
        <dbReference type="Proteomes" id="UP000289792"/>
    </source>
</evidence>
<dbReference type="AlphaFoldDB" id="A0A4Q0XC26"/>
<dbReference type="EMBL" id="SDDZ01000013">
    <property type="protein sequence ID" value="RXJ45471.1"/>
    <property type="molecule type" value="Genomic_DNA"/>
</dbReference>
<sequence>MKQILLFSLLLFSSLTFSQNTVGTILNTQEAYNGYTLFSVDKLTYLINNCGEVINSWTSNYPPGSAFYLLEDGSLLRASRIENLNFPSFPKGGRIEKYNWDGDLIWSYNYSDDTVVQHHDIYPMPNGNILVLALKQMTYAQAIAAGRNPSLLIEDGLYDQQIVELQPVGPDKANIVWQWNASDHLIQDFDSNKENYGEVSSNPQRLNINFINEKFKGKNWLHINSIQYDATLDQIVISSRNLSEFWIIDHSTTTLEASSSTGGKYGKGGDFLYRWGNPQAYDQGTEADRQLYGQHSPHFIQKGLMDEGKILVFNNGDERTPEFSEVLIIIPPTSSPGNYSLTSNSAYGPLAPDYAYSDLNNGTSKFYSRIVSGAQRLPNNNILICQGSAGRLFEIDENENIVWEYINPVNSNTGAIVDQGSSATSNLVFRAYKYGKDYPAFVGRYLTPKAPIEGHPNLSNCTLLNLKDDQFTSLKIHPNPVHSYLNISSKKPIDKIEIFDILGVQVGKSTHGRSLDLSSYKSGIYILKIYSNNSSISRKIIKH</sequence>
<name>A0A4Q0XC26_9FLAO</name>
<dbReference type="Pfam" id="PF18962">
    <property type="entry name" value="Por_Secre_tail"/>
    <property type="match status" value="1"/>
</dbReference>
<feature type="domain" description="Secretion system C-terminal sorting" evidence="3">
    <location>
        <begin position="476"/>
        <end position="541"/>
    </location>
</feature>
<comment type="caution">
    <text evidence="4">The sequence shown here is derived from an EMBL/GenBank/DDBJ whole genome shotgun (WGS) entry which is preliminary data.</text>
</comment>
<organism evidence="4 5">
    <name type="scientific">Gelidibacter gilvus</name>
    <dbReference type="NCBI Taxonomy" id="59602"/>
    <lineage>
        <taxon>Bacteria</taxon>
        <taxon>Pseudomonadati</taxon>
        <taxon>Bacteroidota</taxon>
        <taxon>Flavobacteriia</taxon>
        <taxon>Flavobacteriales</taxon>
        <taxon>Flavobacteriaceae</taxon>
        <taxon>Gelidibacter</taxon>
    </lineage>
</organism>